<evidence type="ECO:0000313" key="2">
    <source>
        <dbReference type="Proteomes" id="UP001499967"/>
    </source>
</evidence>
<keyword evidence="2" id="KW-1185">Reference proteome</keyword>
<dbReference type="SUPFAM" id="SSF142906">
    <property type="entry name" value="YjbR-like"/>
    <property type="match status" value="1"/>
</dbReference>
<organism evidence="1 2">
    <name type="scientific">Pseudonocardia zijingensis</name>
    <dbReference type="NCBI Taxonomy" id="153376"/>
    <lineage>
        <taxon>Bacteria</taxon>
        <taxon>Bacillati</taxon>
        <taxon>Actinomycetota</taxon>
        <taxon>Actinomycetes</taxon>
        <taxon>Pseudonocardiales</taxon>
        <taxon>Pseudonocardiaceae</taxon>
        <taxon>Pseudonocardia</taxon>
    </lineage>
</organism>
<dbReference type="GO" id="GO:0003677">
    <property type="term" value="F:DNA binding"/>
    <property type="evidence" value="ECO:0007669"/>
    <property type="project" value="UniProtKB-KW"/>
</dbReference>
<evidence type="ECO:0000313" key="1">
    <source>
        <dbReference type="EMBL" id="GAA0922912.1"/>
    </source>
</evidence>
<dbReference type="RefSeq" id="WP_343938750.1">
    <property type="nucleotide sequence ID" value="NZ_BAAAHP010000016.1"/>
</dbReference>
<dbReference type="EMBL" id="BAAAHP010000016">
    <property type="protein sequence ID" value="GAA0922912.1"/>
    <property type="molecule type" value="Genomic_DNA"/>
</dbReference>
<comment type="caution">
    <text evidence="1">The sequence shown here is derived from an EMBL/GenBank/DDBJ whole genome shotgun (WGS) entry which is preliminary data.</text>
</comment>
<dbReference type="InterPro" id="IPR058532">
    <property type="entry name" value="YjbR/MT2646/Rv2570-like"/>
</dbReference>
<protein>
    <submittedName>
        <fullName evidence="1">MmcQ/YjbR family DNA-binding protein</fullName>
    </submittedName>
</protein>
<reference evidence="2" key="1">
    <citation type="journal article" date="2019" name="Int. J. Syst. Evol. Microbiol.">
        <title>The Global Catalogue of Microorganisms (GCM) 10K type strain sequencing project: providing services to taxonomists for standard genome sequencing and annotation.</title>
        <authorList>
            <consortium name="The Broad Institute Genomics Platform"/>
            <consortium name="The Broad Institute Genome Sequencing Center for Infectious Disease"/>
            <person name="Wu L."/>
            <person name="Ma J."/>
        </authorList>
    </citation>
    <scope>NUCLEOTIDE SEQUENCE [LARGE SCALE GENOMIC DNA]</scope>
    <source>
        <strain evidence="2">JCM 11117</strain>
    </source>
</reference>
<gene>
    <name evidence="1" type="ORF">GCM10009559_06790</name>
</gene>
<dbReference type="Proteomes" id="UP001499967">
    <property type="component" value="Unassembled WGS sequence"/>
</dbReference>
<accession>A0ABP3ZMP0</accession>
<dbReference type="Gene3D" id="3.90.1150.30">
    <property type="match status" value="1"/>
</dbReference>
<sequence>MVTVDEVRRLARSLPRTTEHLIHDRVKFRVGQIVYVAFSRDETVMGFAYPKEERDALIASDPATFHLPGVSDLRFNWVHAWTAALEPDEMRELVVDAWRMVVPKRVAAAHLEGGGPGPQPAASS</sequence>
<keyword evidence="1" id="KW-0238">DNA-binding</keyword>
<proteinExistence type="predicted"/>
<name>A0ABP3ZMP0_9PSEU</name>
<dbReference type="Pfam" id="PF04237">
    <property type="entry name" value="YjbR"/>
    <property type="match status" value="1"/>
</dbReference>
<dbReference type="InterPro" id="IPR038056">
    <property type="entry name" value="YjbR-like_sf"/>
</dbReference>